<evidence type="ECO:0000313" key="3">
    <source>
        <dbReference type="Proteomes" id="UP000636479"/>
    </source>
</evidence>
<proteinExistence type="predicted"/>
<comment type="caution">
    <text evidence="2">The sequence shown here is derived from an EMBL/GenBank/DDBJ whole genome shotgun (WGS) entry which is preliminary data.</text>
</comment>
<dbReference type="RefSeq" id="XP_037220853.1">
    <property type="nucleotide sequence ID" value="XM_037362932.1"/>
</dbReference>
<organism evidence="2 3">
    <name type="scientific">Mycena indigotica</name>
    <dbReference type="NCBI Taxonomy" id="2126181"/>
    <lineage>
        <taxon>Eukaryota</taxon>
        <taxon>Fungi</taxon>
        <taxon>Dikarya</taxon>
        <taxon>Basidiomycota</taxon>
        <taxon>Agaricomycotina</taxon>
        <taxon>Agaricomycetes</taxon>
        <taxon>Agaricomycetidae</taxon>
        <taxon>Agaricales</taxon>
        <taxon>Marasmiineae</taxon>
        <taxon>Mycenaceae</taxon>
        <taxon>Mycena</taxon>
    </lineage>
</organism>
<name>A0A8H6SSI3_9AGAR</name>
<dbReference type="OrthoDB" id="3070390at2759"/>
<feature type="compositionally biased region" description="Low complexity" evidence="1">
    <location>
        <begin position="103"/>
        <end position="114"/>
    </location>
</feature>
<sequence length="300" mass="33269">MAQAEKELYLSIIERRDPNPLAIRFTSPFPHIREPLLLLQAASQEQNPLVSTLSDNIVHSPSPFLALSVASDNIPASHEAFHTDTAYPDSRPTIEVYLENQVSSTQSQDSGTSSIASSRHATPQAEAEALSTNVSFHPAENEAEFEHDSQETQGTEDMKISSSPSPIPGLSDYRCRPNDRLHILCGELLDVRREINAKLIKESAIVEALRGHQAEIPGLQQGEISLQDKLFIYHTRAEFLKHERDRLKGTRDQVENAIGDVARNERLPFISPALLDMFVEISKLSTQVVNSQALDATQTS</sequence>
<feature type="region of interest" description="Disordered" evidence="1">
    <location>
        <begin position="102"/>
        <end position="172"/>
    </location>
</feature>
<keyword evidence="3" id="KW-1185">Reference proteome</keyword>
<dbReference type="GeneID" id="59345448"/>
<dbReference type="AlphaFoldDB" id="A0A8H6SSI3"/>
<dbReference type="EMBL" id="JACAZF010000005">
    <property type="protein sequence ID" value="KAF7303881.1"/>
    <property type="molecule type" value="Genomic_DNA"/>
</dbReference>
<evidence type="ECO:0000313" key="2">
    <source>
        <dbReference type="EMBL" id="KAF7303881.1"/>
    </source>
</evidence>
<evidence type="ECO:0000256" key="1">
    <source>
        <dbReference type="SAM" id="MobiDB-lite"/>
    </source>
</evidence>
<dbReference type="Proteomes" id="UP000636479">
    <property type="component" value="Unassembled WGS sequence"/>
</dbReference>
<protein>
    <submittedName>
        <fullName evidence="2">Profilin</fullName>
    </submittedName>
</protein>
<reference evidence="2" key="1">
    <citation type="submission" date="2020-05" db="EMBL/GenBank/DDBJ databases">
        <title>Mycena genomes resolve the evolution of fungal bioluminescence.</title>
        <authorList>
            <person name="Tsai I.J."/>
        </authorList>
    </citation>
    <scope>NUCLEOTIDE SEQUENCE</scope>
    <source>
        <strain evidence="2">171206Taipei</strain>
    </source>
</reference>
<accession>A0A8H6SSI3</accession>
<gene>
    <name evidence="2" type="ORF">MIND_00618200</name>
</gene>